<gene>
    <name evidence="1" type="ORF">H6G83_01635</name>
</gene>
<protein>
    <submittedName>
        <fullName evidence="1">Uncharacterized protein</fullName>
    </submittedName>
</protein>
<keyword evidence="2" id="KW-1185">Reference proteome</keyword>
<name>A0ABR8D0N8_9NOST</name>
<accession>A0ABR8D0N8</accession>
<comment type="caution">
    <text evidence="1">The sequence shown here is derived from an EMBL/GenBank/DDBJ whole genome shotgun (WGS) entry which is preliminary data.</text>
</comment>
<evidence type="ECO:0000313" key="1">
    <source>
        <dbReference type="EMBL" id="MBD2499328.1"/>
    </source>
</evidence>
<evidence type="ECO:0000313" key="2">
    <source>
        <dbReference type="Proteomes" id="UP000661112"/>
    </source>
</evidence>
<dbReference type="Proteomes" id="UP000661112">
    <property type="component" value="Unassembled WGS sequence"/>
</dbReference>
<reference evidence="1 2" key="1">
    <citation type="journal article" date="2020" name="ISME J.">
        <title>Comparative genomics reveals insights into cyanobacterial evolution and habitat adaptation.</title>
        <authorList>
            <person name="Chen M.Y."/>
            <person name="Teng W.K."/>
            <person name="Zhao L."/>
            <person name="Hu C.X."/>
            <person name="Zhou Y.K."/>
            <person name="Han B.P."/>
            <person name="Song L.R."/>
            <person name="Shu W.S."/>
        </authorList>
    </citation>
    <scope>NUCLEOTIDE SEQUENCE [LARGE SCALE GENOMIC DNA]</scope>
    <source>
        <strain evidence="1 2">FACHB-119</strain>
    </source>
</reference>
<proteinExistence type="predicted"/>
<dbReference type="EMBL" id="JACJSG010000002">
    <property type="protein sequence ID" value="MBD2499328.1"/>
    <property type="molecule type" value="Genomic_DNA"/>
</dbReference>
<sequence>MYPIAKPPHNLSQTICCDCAFRVEVADESVCIHPEELDVNCATVVFCNSFQPSQEIDSPCVTFGNDDAE</sequence>
<organism evidence="1 2">
    <name type="scientific">Anabaena azotica FACHB-119</name>
    <dbReference type="NCBI Taxonomy" id="947527"/>
    <lineage>
        <taxon>Bacteria</taxon>
        <taxon>Bacillati</taxon>
        <taxon>Cyanobacteriota</taxon>
        <taxon>Cyanophyceae</taxon>
        <taxon>Nostocales</taxon>
        <taxon>Nostocaceae</taxon>
        <taxon>Anabaena</taxon>
        <taxon>Anabaena azotica</taxon>
    </lineage>
</organism>